<evidence type="ECO:0000256" key="3">
    <source>
        <dbReference type="ARBA" id="ARBA00023054"/>
    </source>
</evidence>
<dbReference type="GO" id="GO:0014004">
    <property type="term" value="P:microglia differentiation"/>
    <property type="evidence" value="ECO:0007669"/>
    <property type="project" value="Ensembl"/>
</dbReference>
<feature type="coiled-coil region" evidence="5">
    <location>
        <begin position="164"/>
        <end position="272"/>
    </location>
</feature>
<accession>A0A2K6FKR8</accession>
<dbReference type="OMA" id="NSKNCDE"/>
<dbReference type="GO" id="GO:0001947">
    <property type="term" value="P:heart looping"/>
    <property type="evidence" value="ECO:0007669"/>
    <property type="project" value="Ensembl"/>
</dbReference>
<protein>
    <recommendedName>
        <fullName evidence="2">Coiled-coil domain-containing protein 39</fullName>
    </recommendedName>
</protein>
<dbReference type="GeneTree" id="ENSGT00390000015010"/>
<reference evidence="7" key="2">
    <citation type="submission" date="2025-09" db="UniProtKB">
        <authorList>
            <consortium name="Ensembl"/>
        </authorList>
    </citation>
    <scope>IDENTIFICATION</scope>
</reference>
<comment type="function">
    <text evidence="4">Required for assembly of dynein regulatory complex (DRC) and inner dynein arm (IDA) complexes, which are responsible for ciliary beat regulation, thereby playing a central role in motility in cilia and flagella. Probably acts together with CCDC40 to form a molecular ruler that determines the 96 nanometer (nm) repeat length and arrangements of components in cilia and flagella. Not required for outer dynein arm complexes assembly.</text>
</comment>
<dbReference type="AlphaFoldDB" id="A0A2K6FKR8"/>
<dbReference type="GO" id="GO:0005576">
    <property type="term" value="C:extracellular region"/>
    <property type="evidence" value="ECO:0007669"/>
    <property type="project" value="GOC"/>
</dbReference>
<evidence type="ECO:0000313" key="8">
    <source>
        <dbReference type="Proteomes" id="UP000233160"/>
    </source>
</evidence>
<dbReference type="GO" id="GO:0042551">
    <property type="term" value="P:neuron maturation"/>
    <property type="evidence" value="ECO:0007669"/>
    <property type="project" value="Ensembl"/>
</dbReference>
<dbReference type="STRING" id="379532.ENSPCOP00000014553"/>
<feature type="coiled-coil region" evidence="5">
    <location>
        <begin position="567"/>
        <end position="608"/>
    </location>
</feature>
<keyword evidence="3 5" id="KW-0175">Coiled coil</keyword>
<dbReference type="GO" id="GO:0030324">
    <property type="term" value="P:lung development"/>
    <property type="evidence" value="ECO:0007669"/>
    <property type="project" value="Ensembl"/>
</dbReference>
<feature type="region of interest" description="Disordered" evidence="6">
    <location>
        <begin position="772"/>
        <end position="805"/>
    </location>
</feature>
<dbReference type="GO" id="GO:0150076">
    <property type="term" value="P:neuroinflammatory response"/>
    <property type="evidence" value="ECO:0007669"/>
    <property type="project" value="Ensembl"/>
</dbReference>
<dbReference type="PANTHER" id="PTHR18962:SF0">
    <property type="entry name" value="COILED-COIL DOMAIN-CONTAINING PROTEIN 39"/>
    <property type="match status" value="1"/>
</dbReference>
<comment type="similarity">
    <text evidence="1">Belongs to the CCDC39 family.</text>
</comment>
<dbReference type="InterPro" id="IPR033290">
    <property type="entry name" value="CCDC39"/>
</dbReference>
<gene>
    <name evidence="7" type="primary">CCDC39</name>
</gene>
<evidence type="ECO:0000256" key="1">
    <source>
        <dbReference type="ARBA" id="ARBA00005805"/>
    </source>
</evidence>
<organism evidence="7 8">
    <name type="scientific">Propithecus coquereli</name>
    <name type="common">Coquerel's sifaka</name>
    <name type="synonym">Propithecus verreauxi coquereli</name>
    <dbReference type="NCBI Taxonomy" id="379532"/>
    <lineage>
        <taxon>Eukaryota</taxon>
        <taxon>Metazoa</taxon>
        <taxon>Chordata</taxon>
        <taxon>Craniata</taxon>
        <taxon>Vertebrata</taxon>
        <taxon>Euteleostomi</taxon>
        <taxon>Mammalia</taxon>
        <taxon>Eutheria</taxon>
        <taxon>Euarchontoglires</taxon>
        <taxon>Primates</taxon>
        <taxon>Strepsirrhini</taxon>
        <taxon>Lemuriformes</taxon>
        <taxon>Indriidae</taxon>
        <taxon>Propithecus</taxon>
    </lineage>
</organism>
<dbReference type="GO" id="GO:0048812">
    <property type="term" value="P:neuron projection morphogenesis"/>
    <property type="evidence" value="ECO:0007669"/>
    <property type="project" value="Ensembl"/>
</dbReference>
<dbReference type="GO" id="GO:0021987">
    <property type="term" value="P:cerebral cortex development"/>
    <property type="evidence" value="ECO:0007669"/>
    <property type="project" value="Ensembl"/>
</dbReference>
<feature type="region of interest" description="Disordered" evidence="6">
    <location>
        <begin position="820"/>
        <end position="841"/>
    </location>
</feature>
<evidence type="ECO:0000256" key="2">
    <source>
        <dbReference type="ARBA" id="ARBA00016725"/>
    </source>
</evidence>
<dbReference type="GO" id="GO:0060287">
    <property type="term" value="P:epithelial cilium movement involved in determination of left/right asymmetry"/>
    <property type="evidence" value="ECO:0007669"/>
    <property type="project" value="Ensembl"/>
</dbReference>
<dbReference type="GO" id="GO:0061512">
    <property type="term" value="P:protein localization to cilium"/>
    <property type="evidence" value="ECO:0007669"/>
    <property type="project" value="Ensembl"/>
</dbReference>
<feature type="compositionally biased region" description="Low complexity" evidence="6">
    <location>
        <begin position="783"/>
        <end position="805"/>
    </location>
</feature>
<dbReference type="GO" id="GO:0035469">
    <property type="term" value="P:determination of pancreatic left/right asymmetry"/>
    <property type="evidence" value="ECO:0007669"/>
    <property type="project" value="Ensembl"/>
</dbReference>
<name>A0A2K6FKR8_PROCO</name>
<evidence type="ECO:0000256" key="4">
    <source>
        <dbReference type="ARBA" id="ARBA00045182"/>
    </source>
</evidence>
<evidence type="ECO:0000256" key="5">
    <source>
        <dbReference type="SAM" id="Coils"/>
    </source>
</evidence>
<dbReference type="PANTHER" id="PTHR18962">
    <property type="entry name" value="COILED-COIL DOMAIN-CONTAINING PROTEIN 39"/>
    <property type="match status" value="1"/>
</dbReference>
<feature type="compositionally biased region" description="Polar residues" evidence="6">
    <location>
        <begin position="820"/>
        <end position="834"/>
    </location>
</feature>
<dbReference type="GO" id="GO:0061966">
    <property type="term" value="P:establishment of left/right asymmetry"/>
    <property type="evidence" value="ECO:0007669"/>
    <property type="project" value="Ensembl"/>
</dbReference>
<feature type="coiled-coil region" evidence="5">
    <location>
        <begin position="636"/>
        <end position="726"/>
    </location>
</feature>
<dbReference type="GO" id="GO:0030317">
    <property type="term" value="P:flagellated sperm motility"/>
    <property type="evidence" value="ECO:0007669"/>
    <property type="project" value="Ensembl"/>
</dbReference>
<dbReference type="GO" id="GO:0040011">
    <property type="term" value="P:locomotion"/>
    <property type="evidence" value="ECO:0007669"/>
    <property type="project" value="Ensembl"/>
</dbReference>
<dbReference type="GO" id="GO:0003356">
    <property type="term" value="P:regulation of cilium beat frequency"/>
    <property type="evidence" value="ECO:0007669"/>
    <property type="project" value="Ensembl"/>
</dbReference>
<dbReference type="Ensembl" id="ENSPCOT00000025163.1">
    <property type="protein sequence ID" value="ENSPCOP00000014553.1"/>
    <property type="gene ID" value="ENSPCOG00000018971.1"/>
</dbReference>
<dbReference type="GO" id="GO:0036159">
    <property type="term" value="P:inner dynein arm assembly"/>
    <property type="evidence" value="ECO:0007669"/>
    <property type="project" value="Ensembl"/>
</dbReference>
<dbReference type="GO" id="GO:0060074">
    <property type="term" value="P:synapse maturation"/>
    <property type="evidence" value="ECO:0007669"/>
    <property type="project" value="Ensembl"/>
</dbReference>
<dbReference type="GO" id="GO:0051649">
    <property type="term" value="P:establishment of localization in cell"/>
    <property type="evidence" value="ECO:0007669"/>
    <property type="project" value="Ensembl"/>
</dbReference>
<dbReference type="GO" id="GO:0071910">
    <property type="term" value="P:determination of liver left/right asymmetry"/>
    <property type="evidence" value="ECO:0007669"/>
    <property type="project" value="Ensembl"/>
</dbReference>
<dbReference type="GO" id="GO:0090660">
    <property type="term" value="P:cerebrospinal fluid circulation"/>
    <property type="evidence" value="ECO:0007669"/>
    <property type="project" value="Ensembl"/>
</dbReference>
<feature type="coiled-coil region" evidence="5">
    <location>
        <begin position="17"/>
        <end position="121"/>
    </location>
</feature>
<evidence type="ECO:0000256" key="6">
    <source>
        <dbReference type="SAM" id="MobiDB-lite"/>
    </source>
</evidence>
<reference evidence="7" key="1">
    <citation type="submission" date="2025-08" db="UniProtKB">
        <authorList>
            <consortium name="Ensembl"/>
        </authorList>
    </citation>
    <scope>IDENTIFICATION</scope>
</reference>
<dbReference type="GO" id="GO:0022010">
    <property type="term" value="P:central nervous system myelination"/>
    <property type="evidence" value="ECO:0007669"/>
    <property type="project" value="Ensembl"/>
</dbReference>
<sequence>MSSEFLAELHWEDGFAIPVANEENKTLEDQLSKLQNERANLQDQLRDYEDRINAMTSHFKNVKQEFSFTQSLYKAREYEIESEEHFKAIAQRELGRVKDEIQRLENEMASIREKKSDKENGIFKATQKLDGLKCQMNWDQQALDAWLEESAHKDSDALTLQKYAQQDDNKIRALTLQLERLTLECNQRRRVLDNELTETLSAQLELDKAAQDFRKIHEERQELIKQWENTIEQMQKRDQDIDNCALALAKTKQETREKENLIKEKIKFLENEIGNNTEYEKRISVADRKLLKCRTEYQHHETNRSQLKDEVCELKKTGLCIIQYLSFCILHDYNFTNLCNSYYQEVDVQLKLVKDVLFKKVQELQTETMKEKAVVSEIEGTRSSLKHLNHQLRRLDFETLKQQEIMYSQVDVNFKLKQITEKTTSVEEKATNLEDMLKEEEKGVKNDLYFIKKSNSKNCDEKQSLMHEINGLNLFIDRSEKELKKAKAFKQSCYFFKKNLFHFRKEEKFTCAQSTILMFDFSFSFHISAEFHERLSKIDKLKNRYEILTVVMLPPEGEEEKTQAYYVIKAAQEKEELQREGDSLDAKINKAEKEIYALENTLQVLNNCNNNYKQSFKKVTPSSEEYELKIQLEEKKRAADEKYRYKQRQIRELQEDIQSMENTLEVIEHVANNIKEKLSEKQAYSFQLNKETEEQKPKLERVTKQCAKLTKEIRLLKDTKDETLEEQDIKLREVKQFHKIIDEMLLDVTEENADIRVVLQTYFQQSGLELPAASTKGSRHSSRTPSHTSLLSARSSRSTNSSASQTSIKVLELNFPASSSLVDNASRPTSATNSRSKKSSK</sequence>
<evidence type="ECO:0000313" key="7">
    <source>
        <dbReference type="Ensembl" id="ENSPCOP00000014553.1"/>
    </source>
</evidence>
<dbReference type="GO" id="GO:0005829">
    <property type="term" value="C:cytosol"/>
    <property type="evidence" value="ECO:0007669"/>
    <property type="project" value="Ensembl"/>
</dbReference>
<dbReference type="GO" id="GO:0005930">
    <property type="term" value="C:axoneme"/>
    <property type="evidence" value="ECO:0007669"/>
    <property type="project" value="Ensembl"/>
</dbReference>
<dbReference type="Proteomes" id="UP000233160">
    <property type="component" value="Unassembled WGS sequence"/>
</dbReference>
<proteinExistence type="inferred from homology"/>
<dbReference type="Pfam" id="PF24161">
    <property type="entry name" value="CCDC39"/>
    <property type="match status" value="2"/>
</dbReference>
<dbReference type="GO" id="GO:0044458">
    <property type="term" value="P:motile cilium assembly"/>
    <property type="evidence" value="ECO:0007669"/>
    <property type="project" value="Ensembl"/>
</dbReference>
<dbReference type="GO" id="GO:0071907">
    <property type="term" value="P:determination of digestive tract left/right asymmetry"/>
    <property type="evidence" value="ECO:0007669"/>
    <property type="project" value="Ensembl"/>
</dbReference>
<keyword evidence="8" id="KW-1185">Reference proteome</keyword>